<gene>
    <name evidence="1" type="ORF">GWK47_054046</name>
</gene>
<evidence type="ECO:0000313" key="1">
    <source>
        <dbReference type="EMBL" id="KAG0717627.1"/>
    </source>
</evidence>
<comment type="caution">
    <text evidence="1">The sequence shown here is derived from an EMBL/GenBank/DDBJ whole genome shotgun (WGS) entry which is preliminary data.</text>
</comment>
<dbReference type="Proteomes" id="UP000770661">
    <property type="component" value="Unassembled WGS sequence"/>
</dbReference>
<proteinExistence type="predicted"/>
<protein>
    <submittedName>
        <fullName evidence="1">Uncharacterized protein</fullName>
    </submittedName>
</protein>
<sequence>MGCPDTTDPTPAGEKGACVLMNKKGKTAAFRLSHHIPDWWYSGVRPCSWVFPLPGLLFKRFQKPHGRHDREDFGKGIMVEGSGDCFEDSRMRLLMDLQIPFKSMGPLRCPGNLGKLVIIFPRGCPSGGNSIPSRSNAQANGCQKSPFSFKIGCFRGPFPLTKKEERLAPAVVPLVSHYAKAWVRVLSRFNPPGRPRTLKAPRHLRQDRP</sequence>
<organism evidence="1 2">
    <name type="scientific">Chionoecetes opilio</name>
    <name type="common">Atlantic snow crab</name>
    <name type="synonym">Cancer opilio</name>
    <dbReference type="NCBI Taxonomy" id="41210"/>
    <lineage>
        <taxon>Eukaryota</taxon>
        <taxon>Metazoa</taxon>
        <taxon>Ecdysozoa</taxon>
        <taxon>Arthropoda</taxon>
        <taxon>Crustacea</taxon>
        <taxon>Multicrustacea</taxon>
        <taxon>Malacostraca</taxon>
        <taxon>Eumalacostraca</taxon>
        <taxon>Eucarida</taxon>
        <taxon>Decapoda</taxon>
        <taxon>Pleocyemata</taxon>
        <taxon>Brachyura</taxon>
        <taxon>Eubrachyura</taxon>
        <taxon>Majoidea</taxon>
        <taxon>Majidae</taxon>
        <taxon>Chionoecetes</taxon>
    </lineage>
</organism>
<name>A0A8J4Y0I0_CHIOP</name>
<evidence type="ECO:0000313" key="2">
    <source>
        <dbReference type="Proteomes" id="UP000770661"/>
    </source>
</evidence>
<keyword evidence="2" id="KW-1185">Reference proteome</keyword>
<dbReference type="EMBL" id="JACEEZ010017343">
    <property type="protein sequence ID" value="KAG0717627.1"/>
    <property type="molecule type" value="Genomic_DNA"/>
</dbReference>
<accession>A0A8J4Y0I0</accession>
<dbReference type="AlphaFoldDB" id="A0A8J4Y0I0"/>
<reference evidence="1" key="1">
    <citation type="submission" date="2020-07" db="EMBL/GenBank/DDBJ databases">
        <title>The High-quality genome of the commercially important snow crab, Chionoecetes opilio.</title>
        <authorList>
            <person name="Jeong J.-H."/>
            <person name="Ryu S."/>
        </authorList>
    </citation>
    <scope>NUCLEOTIDE SEQUENCE</scope>
    <source>
        <strain evidence="1">MADBK_172401_WGS</strain>
        <tissue evidence="1">Digestive gland</tissue>
    </source>
</reference>